<evidence type="ECO:0000256" key="1">
    <source>
        <dbReference type="ARBA" id="ARBA00000563"/>
    </source>
</evidence>
<gene>
    <name evidence="17" type="primary">sbcB</name>
    <name evidence="17" type="ORF">VST7929_01135</name>
</gene>
<protein>
    <recommendedName>
        <fullName evidence="4 14">Exodeoxyribonuclease I</fullName>
        <ecNumber evidence="3 14">3.1.11.1</ecNumber>
    </recommendedName>
</protein>
<dbReference type="PROSITE" id="PS51785">
    <property type="entry name" value="EXOI_C"/>
    <property type="match status" value="1"/>
</dbReference>
<evidence type="ECO:0000259" key="15">
    <source>
        <dbReference type="PROSITE" id="PS51784"/>
    </source>
</evidence>
<keyword evidence="9 14" id="KW-0269">Exonuclease</keyword>
<sequence>MNNQHSPTFYFIDYETFGTHPGKDRPCQFAGIRTDMDLNIIGEPLVIYCRPTDDYLPTPEACLVTGITPQHALKHGLSEPEFIAAIEKELSTPNTCVVGYNNVRFDDEVTRYTLYRNFFEPYGWSWKNGNSRWDLLDVMRTCYALRPQGIQWPENEDGFTSFKLERLTVANGIEHGNAHDAMADVYATIAMAKLVKDSQPKLFQFLFEHRNKNKVKTLIDTVNLTPIVHVSGMLGRECSNISWMVPMAWHPTNQNAVIAVNLAMDPQPLLDLDAEALAARLYTKREDLAANELPVPVKLIHTNKCPVVAPAKTLTADDAARLNVDRQACLDNLAKLKQHPEVRDKLVALFELSAPEFAKDDVDTQLYDGFFTPSTQSAMEIIRQTPPEALDSLNLSVDDPRIAPLLFRYRARHFPHTLNDKEQQQWLAHKSDYFSRRADDYLLNLENLVYEHEQDAHKMAILKSVYQYAQQLMG</sequence>
<keyword evidence="10" id="KW-0460">Magnesium</keyword>
<dbReference type="GO" id="GO:0008310">
    <property type="term" value="F:single-stranded DNA 3'-5' DNA exonuclease activity"/>
    <property type="evidence" value="ECO:0007669"/>
    <property type="project" value="UniProtKB-EC"/>
</dbReference>
<evidence type="ECO:0000313" key="18">
    <source>
        <dbReference type="Proteomes" id="UP000838672"/>
    </source>
</evidence>
<evidence type="ECO:0000256" key="11">
    <source>
        <dbReference type="ARBA" id="ARBA00023125"/>
    </source>
</evidence>
<evidence type="ECO:0000256" key="3">
    <source>
        <dbReference type="ARBA" id="ARBA00012108"/>
    </source>
</evidence>
<dbReference type="InterPro" id="IPR036397">
    <property type="entry name" value="RNaseH_sf"/>
</dbReference>
<dbReference type="InterPro" id="IPR034747">
    <property type="entry name" value="EXOI_SH3"/>
</dbReference>
<organism evidence="17 18">
    <name type="scientific">Vibrio stylophorae</name>
    <dbReference type="NCBI Taxonomy" id="659351"/>
    <lineage>
        <taxon>Bacteria</taxon>
        <taxon>Pseudomonadati</taxon>
        <taxon>Pseudomonadota</taxon>
        <taxon>Gammaproteobacteria</taxon>
        <taxon>Vibrionales</taxon>
        <taxon>Vibrionaceae</taxon>
        <taxon>Vibrio</taxon>
    </lineage>
</organism>
<evidence type="ECO:0000256" key="2">
    <source>
        <dbReference type="ARBA" id="ARBA00001946"/>
    </source>
</evidence>
<evidence type="ECO:0000256" key="7">
    <source>
        <dbReference type="ARBA" id="ARBA00022763"/>
    </source>
</evidence>
<dbReference type="PANTHER" id="PTHR11046:SF11">
    <property type="entry name" value="EXODEOXYRIBONUCLEASE I"/>
    <property type="match status" value="1"/>
</dbReference>
<dbReference type="InterPro" id="IPR013620">
    <property type="entry name" value="Exonuc_1_SH3"/>
</dbReference>
<evidence type="ECO:0000259" key="16">
    <source>
        <dbReference type="PROSITE" id="PS51785"/>
    </source>
</evidence>
<dbReference type="Gene3D" id="1.20.1280.70">
    <property type="entry name" value="Exonuclease ExoI, domain 3"/>
    <property type="match status" value="1"/>
</dbReference>
<accession>A0ABM8ZSI2</accession>
<evidence type="ECO:0000256" key="4">
    <source>
        <dbReference type="ARBA" id="ARBA00019900"/>
    </source>
</evidence>
<dbReference type="EC" id="3.1.11.1" evidence="3 14"/>
<dbReference type="Gene3D" id="3.30.1520.20">
    <property type="entry name" value="Exonuclease ExoI, domain 2"/>
    <property type="match status" value="1"/>
</dbReference>
<dbReference type="Gene3D" id="1.10.287.1240">
    <property type="match status" value="1"/>
</dbReference>
<dbReference type="InterPro" id="IPR023607">
    <property type="entry name" value="Exodeoxyribonuclease_I"/>
</dbReference>
<keyword evidence="6" id="KW-0479">Metal-binding</keyword>
<keyword evidence="7 14" id="KW-0227">DNA damage</keyword>
<comment type="subunit">
    <text evidence="13">Monomer. Interacts with ssb (via C-terminus); this interaction stimulates the exonuclease activity by recruiting the enzyme to its substrate.</text>
</comment>
<evidence type="ECO:0000256" key="5">
    <source>
        <dbReference type="ARBA" id="ARBA00022722"/>
    </source>
</evidence>
<dbReference type="Gene3D" id="3.30.420.10">
    <property type="entry name" value="Ribonuclease H-like superfamily/Ribonuclease H"/>
    <property type="match status" value="1"/>
</dbReference>
<evidence type="ECO:0000256" key="14">
    <source>
        <dbReference type="PIRNR" id="PIRNR000977"/>
    </source>
</evidence>
<keyword evidence="12 14" id="KW-0234">DNA repair</keyword>
<dbReference type="InterPro" id="IPR013520">
    <property type="entry name" value="Ribonucl_H"/>
</dbReference>
<evidence type="ECO:0000256" key="8">
    <source>
        <dbReference type="ARBA" id="ARBA00022801"/>
    </source>
</evidence>
<proteinExistence type="predicted"/>
<dbReference type="InterPro" id="IPR012337">
    <property type="entry name" value="RNaseH-like_sf"/>
</dbReference>
<dbReference type="NCBIfam" id="NF008746">
    <property type="entry name" value="PRK11779.1"/>
    <property type="match status" value="1"/>
</dbReference>
<evidence type="ECO:0000256" key="10">
    <source>
        <dbReference type="ARBA" id="ARBA00022842"/>
    </source>
</evidence>
<feature type="domain" description="ExoI SH3-like" evidence="15">
    <location>
        <begin position="200"/>
        <end position="354"/>
    </location>
</feature>
<dbReference type="Pfam" id="PF00929">
    <property type="entry name" value="RNase_T"/>
    <property type="match status" value="1"/>
</dbReference>
<dbReference type="PROSITE" id="PS51784">
    <property type="entry name" value="EXOI_SH3"/>
    <property type="match status" value="1"/>
</dbReference>
<dbReference type="InterPro" id="IPR022894">
    <property type="entry name" value="Oligoribonuclease"/>
</dbReference>
<reference evidence="17" key="1">
    <citation type="submission" date="2021-11" db="EMBL/GenBank/DDBJ databases">
        <authorList>
            <person name="Rodrigo-Torres L."/>
            <person name="Arahal R. D."/>
            <person name="Lucena T."/>
        </authorList>
    </citation>
    <scope>NUCLEOTIDE SEQUENCE</scope>
    <source>
        <strain evidence="17">CECT 7929</strain>
    </source>
</reference>
<evidence type="ECO:0000256" key="6">
    <source>
        <dbReference type="ARBA" id="ARBA00022723"/>
    </source>
</evidence>
<dbReference type="Pfam" id="PF08411">
    <property type="entry name" value="ExoI_SH3"/>
    <property type="match status" value="1"/>
</dbReference>
<dbReference type="RefSeq" id="WP_237465608.1">
    <property type="nucleotide sequence ID" value="NZ_CAKLDI010000001.1"/>
</dbReference>
<evidence type="ECO:0000256" key="12">
    <source>
        <dbReference type="ARBA" id="ARBA00023204"/>
    </source>
</evidence>
<evidence type="ECO:0000256" key="9">
    <source>
        <dbReference type="ARBA" id="ARBA00022839"/>
    </source>
</evidence>
<dbReference type="Proteomes" id="UP000838672">
    <property type="component" value="Unassembled WGS sequence"/>
</dbReference>
<dbReference type="InterPro" id="IPR058561">
    <property type="entry name" value="Exonuc_1_C"/>
</dbReference>
<dbReference type="PANTHER" id="PTHR11046">
    <property type="entry name" value="OLIGORIBONUCLEASE, MITOCHONDRIAL"/>
    <property type="match status" value="1"/>
</dbReference>
<comment type="catalytic activity">
    <reaction evidence="1 14">
        <text>Exonucleolytic cleavage in the 3'- to 5'-direction to yield nucleoside 5'-phosphates.</text>
        <dbReference type="EC" id="3.1.11.1"/>
    </reaction>
</comment>
<dbReference type="Pfam" id="PF26016">
    <property type="entry name" value="ExoI_C"/>
    <property type="match status" value="1"/>
</dbReference>
<name>A0ABM8ZSI2_9VIBR</name>
<feature type="domain" description="ExoI C-terminal" evidence="16">
    <location>
        <begin position="358"/>
        <end position="473"/>
    </location>
</feature>
<comment type="cofactor">
    <cofactor evidence="2">
        <name>Mg(2+)</name>
        <dbReference type="ChEBI" id="CHEBI:18420"/>
    </cofactor>
</comment>
<dbReference type="SUPFAM" id="SSF53098">
    <property type="entry name" value="Ribonuclease H-like"/>
    <property type="match status" value="1"/>
</dbReference>
<dbReference type="PIRSF" id="PIRSF000977">
    <property type="entry name" value="Exodeoxyribonuclease_I"/>
    <property type="match status" value="1"/>
</dbReference>
<dbReference type="SMART" id="SM00479">
    <property type="entry name" value="EXOIII"/>
    <property type="match status" value="1"/>
</dbReference>
<keyword evidence="11" id="KW-0238">DNA-binding</keyword>
<keyword evidence="8 14" id="KW-0378">Hydrolase</keyword>
<keyword evidence="18" id="KW-1185">Reference proteome</keyword>
<dbReference type="InterPro" id="IPR038649">
    <property type="entry name" value="EXOI_SH3_sf"/>
</dbReference>
<evidence type="ECO:0000313" key="17">
    <source>
        <dbReference type="EMBL" id="CAH0533271.1"/>
    </source>
</evidence>
<keyword evidence="5 14" id="KW-0540">Nuclease</keyword>
<dbReference type="CDD" id="cd06138">
    <property type="entry name" value="ExoI_N"/>
    <property type="match status" value="1"/>
</dbReference>
<dbReference type="EMBL" id="CAKLDI010000001">
    <property type="protein sequence ID" value="CAH0533271.1"/>
    <property type="molecule type" value="Genomic_DNA"/>
</dbReference>
<evidence type="ECO:0000256" key="13">
    <source>
        <dbReference type="ARBA" id="ARBA00046792"/>
    </source>
</evidence>
<comment type="caution">
    <text evidence="17">The sequence shown here is derived from an EMBL/GenBank/DDBJ whole genome shotgun (WGS) entry which is preliminary data.</text>
</comment>